<dbReference type="STRING" id="1121429.SAMN02745133_02873"/>
<dbReference type="GO" id="GO:0004022">
    <property type="term" value="F:alcohol dehydrogenase (NAD+) activity"/>
    <property type="evidence" value="ECO:0007669"/>
    <property type="project" value="UniProtKB-ARBA"/>
</dbReference>
<dbReference type="OrthoDB" id="5445534at2"/>
<dbReference type="InterPro" id="IPR018211">
    <property type="entry name" value="ADH_Fe_CS"/>
</dbReference>
<keyword evidence="5" id="KW-1185">Reference proteome</keyword>
<dbReference type="AlphaFoldDB" id="A0A1M5CBM8"/>
<organism evidence="4 5">
    <name type="scientific">Desulforamulus putei DSM 12395</name>
    <dbReference type="NCBI Taxonomy" id="1121429"/>
    <lineage>
        <taxon>Bacteria</taxon>
        <taxon>Bacillati</taxon>
        <taxon>Bacillota</taxon>
        <taxon>Clostridia</taxon>
        <taxon>Eubacteriales</taxon>
        <taxon>Peptococcaceae</taxon>
        <taxon>Desulforamulus</taxon>
    </lineage>
</organism>
<dbReference type="Proteomes" id="UP000184148">
    <property type="component" value="Unassembled WGS sequence"/>
</dbReference>
<dbReference type="GO" id="GO:0046872">
    <property type="term" value="F:metal ion binding"/>
    <property type="evidence" value="ECO:0007669"/>
    <property type="project" value="InterPro"/>
</dbReference>
<dbReference type="Gene3D" id="1.20.1090.10">
    <property type="entry name" value="Dehydroquinate synthase-like - alpha domain"/>
    <property type="match status" value="1"/>
</dbReference>
<reference evidence="5" key="1">
    <citation type="submission" date="2016-11" db="EMBL/GenBank/DDBJ databases">
        <authorList>
            <person name="Varghese N."/>
            <person name="Submissions S."/>
        </authorList>
    </citation>
    <scope>NUCLEOTIDE SEQUENCE [LARGE SCALE GENOMIC DNA]</scope>
    <source>
        <strain evidence="5">DSM 12395</strain>
    </source>
</reference>
<evidence type="ECO:0000259" key="3">
    <source>
        <dbReference type="Pfam" id="PF25137"/>
    </source>
</evidence>
<proteinExistence type="predicted"/>
<evidence type="ECO:0000313" key="5">
    <source>
        <dbReference type="Proteomes" id="UP000184148"/>
    </source>
</evidence>
<evidence type="ECO:0000259" key="2">
    <source>
        <dbReference type="Pfam" id="PF00465"/>
    </source>
</evidence>
<dbReference type="Pfam" id="PF00465">
    <property type="entry name" value="Fe-ADH"/>
    <property type="match status" value="1"/>
</dbReference>
<dbReference type="InterPro" id="IPR039697">
    <property type="entry name" value="Alcohol_dehydrogenase_Fe"/>
</dbReference>
<dbReference type="CDD" id="cd08180">
    <property type="entry name" value="PDD"/>
    <property type="match status" value="1"/>
</dbReference>
<dbReference type="InterPro" id="IPR001670">
    <property type="entry name" value="ADH_Fe/GldA"/>
</dbReference>
<dbReference type="Pfam" id="PF25137">
    <property type="entry name" value="ADH_Fe_C"/>
    <property type="match status" value="1"/>
</dbReference>
<sequence>MNRFSVKPAVYFNRGAVEFLSTLSKSRAFVITDPFMVKVGYADQIIAILKARQIECAVFSDIKPDPPIDIVAAGMKSMLQFNPDVLIALGGGSTIDAAKSILAFGTNIMKNNAPNYTKPLFIAVPTTSGTGSEVTSFAVITRDEKKIPLVDDSLIPDIAIIDADFVKTVPPQITADTAIDALTHAIEAYVSTDASDFSDALAEKAVKIIFDYLLNAYHDGNDLEAREKLHNASCLAGMAFTNASLGINHSMAHALGGMFHIPHGRANAILLPYVIRYNSQLESGKETRAAVRYAELTKLIGLPAASVTEGVNNLVCAINILLRETKTPANLNEAGVEESAFLDKVNDLAETALADKCTVTNPRTPCKEEIVQLYQFAYGE</sequence>
<feature type="domain" description="Fe-containing alcohol dehydrogenase-like C-terminal" evidence="3">
    <location>
        <begin position="174"/>
        <end position="377"/>
    </location>
</feature>
<accession>A0A1M5CBM8</accession>
<keyword evidence="1" id="KW-0560">Oxidoreductase</keyword>
<dbReference type="FunFam" id="1.20.1090.10:FF:000001">
    <property type="entry name" value="Aldehyde-alcohol dehydrogenase"/>
    <property type="match status" value="1"/>
</dbReference>
<gene>
    <name evidence="4" type="ORF">SAMN02745133_02873</name>
</gene>
<dbReference type="PANTHER" id="PTHR11496:SF83">
    <property type="entry name" value="HYDROXYACID-OXOACID TRANSHYDROGENASE, MITOCHONDRIAL"/>
    <property type="match status" value="1"/>
</dbReference>
<dbReference type="PANTHER" id="PTHR11496">
    <property type="entry name" value="ALCOHOL DEHYDROGENASE"/>
    <property type="match status" value="1"/>
</dbReference>
<protein>
    <submittedName>
        <fullName evidence="4">Alcohol dehydrogenase, class IV</fullName>
    </submittedName>
</protein>
<dbReference type="EMBL" id="FQUY01000030">
    <property type="protein sequence ID" value="SHF52138.1"/>
    <property type="molecule type" value="Genomic_DNA"/>
</dbReference>
<name>A0A1M5CBM8_9FIRM</name>
<dbReference type="FunFam" id="3.40.50.1970:FF:000003">
    <property type="entry name" value="Alcohol dehydrogenase, iron-containing"/>
    <property type="match status" value="1"/>
</dbReference>
<evidence type="ECO:0000313" key="4">
    <source>
        <dbReference type="EMBL" id="SHF52138.1"/>
    </source>
</evidence>
<dbReference type="PROSITE" id="PS00913">
    <property type="entry name" value="ADH_IRON_1"/>
    <property type="match status" value="1"/>
</dbReference>
<dbReference type="RefSeq" id="WP_073240056.1">
    <property type="nucleotide sequence ID" value="NZ_FQUY01000030.1"/>
</dbReference>
<dbReference type="Gene3D" id="3.40.50.1970">
    <property type="match status" value="1"/>
</dbReference>
<dbReference type="SUPFAM" id="SSF56796">
    <property type="entry name" value="Dehydroquinate synthase-like"/>
    <property type="match status" value="1"/>
</dbReference>
<evidence type="ECO:0000256" key="1">
    <source>
        <dbReference type="ARBA" id="ARBA00023002"/>
    </source>
</evidence>
<feature type="domain" description="Alcohol dehydrogenase iron-type/glycerol dehydrogenase GldA" evidence="2">
    <location>
        <begin position="9"/>
        <end position="162"/>
    </location>
</feature>
<dbReference type="InterPro" id="IPR056798">
    <property type="entry name" value="ADH_Fe_C"/>
</dbReference>